<gene>
    <name evidence="1" type="ORF">GGR11_002732</name>
</gene>
<protein>
    <submittedName>
        <fullName evidence="1">Mono/diheme cytochrome c family protein</fullName>
    </submittedName>
</protein>
<dbReference type="InterPro" id="IPR036909">
    <property type="entry name" value="Cyt_c-like_dom_sf"/>
</dbReference>
<name>A0A7W6A4H6_9CAUL</name>
<reference evidence="1 2" key="1">
    <citation type="submission" date="2020-08" db="EMBL/GenBank/DDBJ databases">
        <title>Genomic Encyclopedia of Type Strains, Phase IV (KMG-IV): sequencing the most valuable type-strain genomes for metagenomic binning, comparative biology and taxonomic classification.</title>
        <authorList>
            <person name="Goeker M."/>
        </authorList>
    </citation>
    <scope>NUCLEOTIDE SEQUENCE [LARGE SCALE GENOMIC DNA]</scope>
    <source>
        <strain evidence="1 2">DSM 14878</strain>
    </source>
</reference>
<sequence>MSKSRTPLSTGMSILLAGGLTSVILIGAIAGGNAPRGRKMVVPPVVPAAPVAPPPSFVSASGFTLTSASIELPDEASSFPDGPGADVVNANCTSCHSASMALTQPRLTEAQWHSTVVKMRETYGAPIAVGDIDAIVDYLRAMPSQATPAGAAAGLAVNEGDGATG</sequence>
<evidence type="ECO:0000313" key="1">
    <source>
        <dbReference type="EMBL" id="MBB3873179.1"/>
    </source>
</evidence>
<dbReference type="SUPFAM" id="SSF46626">
    <property type="entry name" value="Cytochrome c"/>
    <property type="match status" value="1"/>
</dbReference>
<organism evidence="1 2">
    <name type="scientific">Brevundimonas mediterranea</name>
    <dbReference type="NCBI Taxonomy" id="74329"/>
    <lineage>
        <taxon>Bacteria</taxon>
        <taxon>Pseudomonadati</taxon>
        <taxon>Pseudomonadota</taxon>
        <taxon>Alphaproteobacteria</taxon>
        <taxon>Caulobacterales</taxon>
        <taxon>Caulobacteraceae</taxon>
        <taxon>Brevundimonas</taxon>
    </lineage>
</organism>
<dbReference type="GO" id="GO:0020037">
    <property type="term" value="F:heme binding"/>
    <property type="evidence" value="ECO:0007669"/>
    <property type="project" value="InterPro"/>
</dbReference>
<dbReference type="Proteomes" id="UP000532936">
    <property type="component" value="Unassembled WGS sequence"/>
</dbReference>
<dbReference type="RefSeq" id="WP_183197708.1">
    <property type="nucleotide sequence ID" value="NZ_JACIDA010000002.1"/>
</dbReference>
<dbReference type="GO" id="GO:0009055">
    <property type="term" value="F:electron transfer activity"/>
    <property type="evidence" value="ECO:0007669"/>
    <property type="project" value="InterPro"/>
</dbReference>
<dbReference type="Gene3D" id="1.10.760.10">
    <property type="entry name" value="Cytochrome c-like domain"/>
    <property type="match status" value="1"/>
</dbReference>
<dbReference type="EMBL" id="JACIDA010000002">
    <property type="protein sequence ID" value="MBB3873179.1"/>
    <property type="molecule type" value="Genomic_DNA"/>
</dbReference>
<proteinExistence type="predicted"/>
<accession>A0A7W6A4H6</accession>
<dbReference type="AlphaFoldDB" id="A0A7W6A4H6"/>
<comment type="caution">
    <text evidence="1">The sequence shown here is derived from an EMBL/GenBank/DDBJ whole genome shotgun (WGS) entry which is preliminary data.</text>
</comment>
<evidence type="ECO:0000313" key="2">
    <source>
        <dbReference type="Proteomes" id="UP000532936"/>
    </source>
</evidence>